<evidence type="ECO:0000256" key="4">
    <source>
        <dbReference type="ARBA" id="ARBA00023141"/>
    </source>
</evidence>
<evidence type="ECO:0000256" key="7">
    <source>
        <dbReference type="ARBA" id="ARBA00047848"/>
    </source>
</evidence>
<dbReference type="InterPro" id="IPR001086">
    <property type="entry name" value="Preph_deHydtase"/>
</dbReference>
<dbReference type="PROSITE" id="PS51171">
    <property type="entry name" value="PREPHENATE_DEHYDR_3"/>
    <property type="match status" value="1"/>
</dbReference>
<reference evidence="9 10" key="1">
    <citation type="submission" date="2019-10" db="EMBL/GenBank/DDBJ databases">
        <title>New species of Slilvanegrellaceae.</title>
        <authorList>
            <person name="Pitt A."/>
            <person name="Hahn M.W."/>
        </authorList>
    </citation>
    <scope>NUCLEOTIDE SEQUENCE [LARGE SCALE GENOMIC DNA]</scope>
    <source>
        <strain evidence="9 10">SP-Ram-0.45-NSY-1</strain>
    </source>
</reference>
<keyword evidence="10" id="KW-1185">Reference proteome</keyword>
<keyword evidence="5" id="KW-0584">Phenylalanine biosynthesis</keyword>
<dbReference type="UniPathway" id="UPA00121">
    <property type="reaction ID" value="UER00345"/>
</dbReference>
<keyword evidence="3" id="KW-0028">Amino-acid biosynthesis</keyword>
<comment type="pathway">
    <text evidence="1">Amino-acid biosynthesis; L-phenylalanine biosynthesis; phenylpyruvate from prephenate: step 1/1.</text>
</comment>
<evidence type="ECO:0000256" key="1">
    <source>
        <dbReference type="ARBA" id="ARBA00004741"/>
    </source>
</evidence>
<dbReference type="AlphaFoldDB" id="A0A6N6VWP4"/>
<feature type="domain" description="Prephenate dehydratase" evidence="8">
    <location>
        <begin position="4"/>
        <end position="186"/>
    </location>
</feature>
<name>A0A6N6VWP4_9BACT</name>
<dbReference type="GO" id="GO:0005737">
    <property type="term" value="C:cytoplasm"/>
    <property type="evidence" value="ECO:0007669"/>
    <property type="project" value="TreeGrafter"/>
</dbReference>
<comment type="catalytic activity">
    <reaction evidence="7">
        <text>prephenate + H(+) = 3-phenylpyruvate + CO2 + H2O</text>
        <dbReference type="Rhea" id="RHEA:21648"/>
        <dbReference type="ChEBI" id="CHEBI:15377"/>
        <dbReference type="ChEBI" id="CHEBI:15378"/>
        <dbReference type="ChEBI" id="CHEBI:16526"/>
        <dbReference type="ChEBI" id="CHEBI:18005"/>
        <dbReference type="ChEBI" id="CHEBI:29934"/>
        <dbReference type="EC" id="4.2.1.51"/>
    </reaction>
</comment>
<protein>
    <recommendedName>
        <fullName evidence="2">prephenate dehydratase</fullName>
        <ecNumber evidence="2">4.2.1.51</ecNumber>
    </recommendedName>
</protein>
<accession>A0A6N6VWP4</accession>
<dbReference type="Proteomes" id="UP000437748">
    <property type="component" value="Unassembled WGS sequence"/>
</dbReference>
<dbReference type="Gene3D" id="3.40.190.10">
    <property type="entry name" value="Periplasmic binding protein-like II"/>
    <property type="match status" value="2"/>
</dbReference>
<organism evidence="9 10">
    <name type="scientific">Silvanigrella paludirubra</name>
    <dbReference type="NCBI Taxonomy" id="2499159"/>
    <lineage>
        <taxon>Bacteria</taxon>
        <taxon>Pseudomonadati</taxon>
        <taxon>Bdellovibrionota</taxon>
        <taxon>Oligoflexia</taxon>
        <taxon>Silvanigrellales</taxon>
        <taxon>Silvanigrellaceae</taxon>
        <taxon>Silvanigrella</taxon>
    </lineage>
</organism>
<dbReference type="GO" id="GO:0004664">
    <property type="term" value="F:prephenate dehydratase activity"/>
    <property type="evidence" value="ECO:0007669"/>
    <property type="project" value="UniProtKB-EC"/>
</dbReference>
<evidence type="ECO:0000256" key="6">
    <source>
        <dbReference type="ARBA" id="ARBA00023239"/>
    </source>
</evidence>
<evidence type="ECO:0000256" key="5">
    <source>
        <dbReference type="ARBA" id="ARBA00023222"/>
    </source>
</evidence>
<dbReference type="GO" id="GO:0009094">
    <property type="term" value="P:L-phenylalanine biosynthetic process"/>
    <property type="evidence" value="ECO:0007669"/>
    <property type="project" value="UniProtKB-UniPathway"/>
</dbReference>
<evidence type="ECO:0000313" key="10">
    <source>
        <dbReference type="Proteomes" id="UP000437748"/>
    </source>
</evidence>
<dbReference type="SUPFAM" id="SSF53850">
    <property type="entry name" value="Periplasmic binding protein-like II"/>
    <property type="match status" value="1"/>
</dbReference>
<proteinExistence type="predicted"/>
<comment type="caution">
    <text evidence="9">The sequence shown here is derived from an EMBL/GenBank/DDBJ whole genome shotgun (WGS) entry which is preliminary data.</text>
</comment>
<evidence type="ECO:0000313" key="9">
    <source>
        <dbReference type="EMBL" id="KAB8040903.1"/>
    </source>
</evidence>
<dbReference type="OrthoDB" id="9802281at2"/>
<dbReference type="Pfam" id="PF00800">
    <property type="entry name" value="PDT"/>
    <property type="match status" value="1"/>
</dbReference>
<gene>
    <name evidence="9" type="ORF">GCL60_02945</name>
</gene>
<dbReference type="PANTHER" id="PTHR21022">
    <property type="entry name" value="PREPHENATE DEHYDRATASE P PROTEIN"/>
    <property type="match status" value="1"/>
</dbReference>
<evidence type="ECO:0000259" key="8">
    <source>
        <dbReference type="PROSITE" id="PS51171"/>
    </source>
</evidence>
<dbReference type="EMBL" id="WFLM01000001">
    <property type="protein sequence ID" value="KAB8040903.1"/>
    <property type="molecule type" value="Genomic_DNA"/>
</dbReference>
<evidence type="ECO:0000256" key="2">
    <source>
        <dbReference type="ARBA" id="ARBA00013147"/>
    </source>
</evidence>
<keyword evidence="4" id="KW-0057">Aromatic amino acid biosynthesis</keyword>
<dbReference type="PANTHER" id="PTHR21022:SF19">
    <property type="entry name" value="PREPHENATE DEHYDRATASE-RELATED"/>
    <property type="match status" value="1"/>
</dbReference>
<keyword evidence="6" id="KW-0456">Lyase</keyword>
<evidence type="ECO:0000256" key="3">
    <source>
        <dbReference type="ARBA" id="ARBA00022605"/>
    </source>
</evidence>
<sequence>MNVILGVSGDIGSFSEEAALKYIEQSNLCFELKYLIDIEGVLSSLSENSIQYGIFPVVNLRGGLVKTAFEAMGKYHFKYKENISIKIEHNLITKNEVSLNEITTIVSHPQAFAQCQKYLKSNFPNIEYIEWKNTALAARNLSDGLFPLNTAIIGHKKTASLYNLKIREEKIQDELQNLTTFIIVENI</sequence>
<dbReference type="EC" id="4.2.1.51" evidence="2"/>